<reference evidence="1" key="1">
    <citation type="submission" date="2024-04" db="UniProtKB">
        <authorList>
            <consortium name="EnsemblMetazoa"/>
        </authorList>
    </citation>
    <scope>IDENTIFICATION</scope>
    <source>
        <strain evidence="1">EBRO</strain>
    </source>
</reference>
<dbReference type="EnsemblMetazoa" id="ENSAATROPT016314">
    <property type="protein sequence ID" value="ENSAATROPP014335"/>
    <property type="gene ID" value="ENSAATROPG013342"/>
</dbReference>
<evidence type="ECO:0000313" key="1">
    <source>
        <dbReference type="EnsemblMetazoa" id="ENSAATROPP014335"/>
    </source>
</evidence>
<accession>A0AAG5DTT1</accession>
<sequence length="161" mass="17794">LHYSSRLRECIVYRGGVSISLPRGKVCARARAGDALRLRNGVATDVESRVVYVCVVVLPLNPAYVAPPPPNPAHRSTFPVIDSGGEAASFARAIFFFLFSFVRFFADDSKRLVYACCMSCKSEKRHLKSVRGENELDGPAQIVCIDCYFDSAANLNEDAKW</sequence>
<keyword evidence="2" id="KW-1185">Reference proteome</keyword>
<dbReference type="AlphaFoldDB" id="A0AAG5DTT1"/>
<name>A0AAG5DTT1_ANOAO</name>
<evidence type="ECO:0000313" key="2">
    <source>
        <dbReference type="Proteomes" id="UP000075880"/>
    </source>
</evidence>
<dbReference type="Proteomes" id="UP000075880">
    <property type="component" value="Unassembled WGS sequence"/>
</dbReference>
<organism evidence="1 2">
    <name type="scientific">Anopheles atroparvus</name>
    <name type="common">European mosquito</name>
    <dbReference type="NCBI Taxonomy" id="41427"/>
    <lineage>
        <taxon>Eukaryota</taxon>
        <taxon>Metazoa</taxon>
        <taxon>Ecdysozoa</taxon>
        <taxon>Arthropoda</taxon>
        <taxon>Hexapoda</taxon>
        <taxon>Insecta</taxon>
        <taxon>Pterygota</taxon>
        <taxon>Neoptera</taxon>
        <taxon>Endopterygota</taxon>
        <taxon>Diptera</taxon>
        <taxon>Nematocera</taxon>
        <taxon>Culicoidea</taxon>
        <taxon>Culicidae</taxon>
        <taxon>Anophelinae</taxon>
        <taxon>Anopheles</taxon>
    </lineage>
</organism>
<protein>
    <submittedName>
        <fullName evidence="1">Uncharacterized protein</fullName>
    </submittedName>
</protein>
<proteinExistence type="predicted"/>